<keyword evidence="4" id="KW-1015">Disulfide bond</keyword>
<evidence type="ECO:0000313" key="13">
    <source>
        <dbReference type="Proteomes" id="UP000737018"/>
    </source>
</evidence>
<dbReference type="GO" id="GO:0005886">
    <property type="term" value="C:plasma membrane"/>
    <property type="evidence" value="ECO:0007669"/>
    <property type="project" value="TreeGrafter"/>
</dbReference>
<proteinExistence type="inferred from homology"/>
<dbReference type="SUPFAM" id="SSF49503">
    <property type="entry name" value="Cupredoxins"/>
    <property type="match status" value="1"/>
</dbReference>
<evidence type="ECO:0000313" key="12">
    <source>
        <dbReference type="EMBL" id="KAF3957508.1"/>
    </source>
</evidence>
<reference evidence="12" key="1">
    <citation type="submission" date="2020-03" db="EMBL/GenBank/DDBJ databases">
        <title>Castanea mollissima Vanexum genome sequencing.</title>
        <authorList>
            <person name="Staton M."/>
        </authorList>
    </citation>
    <scope>NUCLEOTIDE SEQUENCE</scope>
    <source>
        <tissue evidence="12">Leaf</tissue>
    </source>
</reference>
<feature type="signal peptide" evidence="10">
    <location>
        <begin position="1"/>
        <end position="24"/>
    </location>
</feature>
<dbReference type="Gene3D" id="2.60.40.420">
    <property type="entry name" value="Cupredoxins - blue copper proteins"/>
    <property type="match status" value="1"/>
</dbReference>
<organism evidence="12 13">
    <name type="scientific">Castanea mollissima</name>
    <name type="common">Chinese chestnut</name>
    <dbReference type="NCBI Taxonomy" id="60419"/>
    <lineage>
        <taxon>Eukaryota</taxon>
        <taxon>Viridiplantae</taxon>
        <taxon>Streptophyta</taxon>
        <taxon>Embryophyta</taxon>
        <taxon>Tracheophyta</taxon>
        <taxon>Spermatophyta</taxon>
        <taxon>Magnoliopsida</taxon>
        <taxon>eudicotyledons</taxon>
        <taxon>Gunneridae</taxon>
        <taxon>Pentapetalae</taxon>
        <taxon>rosids</taxon>
        <taxon>fabids</taxon>
        <taxon>Fagales</taxon>
        <taxon>Fagaceae</taxon>
        <taxon>Castanea</taxon>
    </lineage>
</organism>
<evidence type="ECO:0000256" key="7">
    <source>
        <dbReference type="ARBA" id="ARBA00037626"/>
    </source>
</evidence>
<dbReference type="PANTHER" id="PTHR33021">
    <property type="entry name" value="BLUE COPPER PROTEIN"/>
    <property type="match status" value="1"/>
</dbReference>
<keyword evidence="3 9" id="KW-0472">Membrane</keyword>
<evidence type="ECO:0000256" key="6">
    <source>
        <dbReference type="ARBA" id="ARBA00035011"/>
    </source>
</evidence>
<evidence type="ECO:0000256" key="8">
    <source>
        <dbReference type="SAM" id="MobiDB-lite"/>
    </source>
</evidence>
<comment type="function">
    <text evidence="7">May act as a carbohydrate transporter.</text>
</comment>
<keyword evidence="9" id="KW-0812">Transmembrane</keyword>
<accession>A0A8J4VDP1</accession>
<evidence type="ECO:0000256" key="4">
    <source>
        <dbReference type="ARBA" id="ARBA00023157"/>
    </source>
</evidence>
<comment type="subcellular location">
    <subcellularLocation>
        <location evidence="1">Endomembrane system</location>
    </subcellularLocation>
</comment>
<dbReference type="PANTHER" id="PTHR33021:SF519">
    <property type="entry name" value="EARLY NODULIN-LIKE PROTEIN 10"/>
    <property type="match status" value="1"/>
</dbReference>
<name>A0A8J4VDP1_9ROSI</name>
<gene>
    <name evidence="12" type="ORF">CMV_017487</name>
</gene>
<feature type="region of interest" description="Disordered" evidence="8">
    <location>
        <begin position="132"/>
        <end position="206"/>
    </location>
</feature>
<keyword evidence="13" id="KW-1185">Reference proteome</keyword>
<dbReference type="AlphaFoldDB" id="A0A8J4VDP1"/>
<evidence type="ECO:0000256" key="5">
    <source>
        <dbReference type="ARBA" id="ARBA00023180"/>
    </source>
</evidence>
<protein>
    <recommendedName>
        <fullName evidence="11">Phytocyanin domain-containing protein</fullName>
    </recommendedName>
</protein>
<evidence type="ECO:0000259" key="11">
    <source>
        <dbReference type="PROSITE" id="PS51485"/>
    </source>
</evidence>
<dbReference type="OrthoDB" id="1937044at2759"/>
<evidence type="ECO:0000256" key="3">
    <source>
        <dbReference type="ARBA" id="ARBA00023136"/>
    </source>
</evidence>
<dbReference type="PRINTS" id="PR01217">
    <property type="entry name" value="PRICHEXTENSN"/>
</dbReference>
<dbReference type="InterPro" id="IPR003245">
    <property type="entry name" value="Phytocyanin_dom"/>
</dbReference>
<dbReference type="GO" id="GO:0009055">
    <property type="term" value="F:electron transfer activity"/>
    <property type="evidence" value="ECO:0007669"/>
    <property type="project" value="InterPro"/>
</dbReference>
<dbReference type="GO" id="GO:0012505">
    <property type="term" value="C:endomembrane system"/>
    <property type="evidence" value="ECO:0007669"/>
    <property type="project" value="UniProtKB-SubCell"/>
</dbReference>
<dbReference type="EMBL" id="JRKL02002803">
    <property type="protein sequence ID" value="KAF3957508.1"/>
    <property type="molecule type" value="Genomic_DNA"/>
</dbReference>
<feature type="transmembrane region" description="Helical" evidence="9">
    <location>
        <begin position="213"/>
        <end position="234"/>
    </location>
</feature>
<dbReference type="Pfam" id="PF02298">
    <property type="entry name" value="Cu_bind_like"/>
    <property type="match status" value="1"/>
</dbReference>
<keyword evidence="9" id="KW-1133">Transmembrane helix</keyword>
<feature type="domain" description="Phytocyanin" evidence="11">
    <location>
        <begin position="25"/>
        <end position="129"/>
    </location>
</feature>
<dbReference type="Proteomes" id="UP000737018">
    <property type="component" value="Unassembled WGS sequence"/>
</dbReference>
<evidence type="ECO:0000256" key="9">
    <source>
        <dbReference type="SAM" id="Phobius"/>
    </source>
</evidence>
<keyword evidence="2 10" id="KW-0732">Signal</keyword>
<feature type="chain" id="PRO_5035200396" description="Phytocyanin domain-containing protein" evidence="10">
    <location>
        <begin position="25"/>
        <end position="235"/>
    </location>
</feature>
<dbReference type="PROSITE" id="PS51485">
    <property type="entry name" value="PHYTOCYANIN"/>
    <property type="match status" value="1"/>
</dbReference>
<evidence type="ECO:0000256" key="10">
    <source>
        <dbReference type="SAM" id="SignalP"/>
    </source>
</evidence>
<sequence>MASMKIVTPILITLLIVLFPFSEAREFVVGGHENSWSFPTSSDSLNSWAQKGRFEVGDILIFNEHDPLIDSVLEVTKDHYDKCLVSNPIKEHRDVNTKVKLDRSGPFYFISNAVVNCEKGQKLTVAVLHKHLKQPPPPKGHAASPAPLSSPPKGPAPSPAPLTPTPKVPAPSPATLPPPPKGPAPRPAQLAPPPKNPAPSPAPLSPPPTAGAFGLRGGFVGIVVGIMSLVGVVFI</sequence>
<evidence type="ECO:0000256" key="2">
    <source>
        <dbReference type="ARBA" id="ARBA00022729"/>
    </source>
</evidence>
<comment type="caution">
    <text evidence="12">The sequence shown here is derived from an EMBL/GenBank/DDBJ whole genome shotgun (WGS) entry which is preliminary data.</text>
</comment>
<dbReference type="InterPro" id="IPR008972">
    <property type="entry name" value="Cupredoxin"/>
</dbReference>
<keyword evidence="5" id="KW-0325">Glycoprotein</keyword>
<evidence type="ECO:0000256" key="1">
    <source>
        <dbReference type="ARBA" id="ARBA00004308"/>
    </source>
</evidence>
<comment type="similarity">
    <text evidence="6">Belongs to the early nodulin-like (ENODL) family.</text>
</comment>
<dbReference type="FunFam" id="2.60.40.420:FF:000034">
    <property type="entry name" value="Cupredoxin superfamily protein"/>
    <property type="match status" value="1"/>
</dbReference>
<dbReference type="InterPro" id="IPR039391">
    <property type="entry name" value="Phytocyanin-like"/>
</dbReference>
<feature type="compositionally biased region" description="Pro residues" evidence="8">
    <location>
        <begin position="148"/>
        <end position="206"/>
    </location>
</feature>